<reference evidence="1 2" key="1">
    <citation type="submission" date="2020-01" db="EMBL/GenBank/DDBJ databases">
        <title>Genomes assembled from Gulf of Kutch pelagic sediment metagenomes.</title>
        <authorList>
            <person name="Chandrashekar M."/>
            <person name="Mahajan M.S."/>
            <person name="Dave K.J."/>
            <person name="Vatsa P."/>
            <person name="Nathani N.M."/>
        </authorList>
    </citation>
    <scope>NUCLEOTIDE SEQUENCE [LARGE SCALE GENOMIC DNA]</scope>
    <source>
        <strain evidence="1">KS3-K002</strain>
    </source>
</reference>
<dbReference type="EMBL" id="JAACAK010000051">
    <property type="protein sequence ID" value="NIR75018.1"/>
    <property type="molecule type" value="Genomic_DNA"/>
</dbReference>
<proteinExistence type="predicted"/>
<organism evidence="1 2">
    <name type="scientific">Candidatus Kutchimonas denitrificans</name>
    <dbReference type="NCBI Taxonomy" id="3056748"/>
    <lineage>
        <taxon>Bacteria</taxon>
        <taxon>Pseudomonadati</taxon>
        <taxon>Gemmatimonadota</taxon>
        <taxon>Gemmatimonadia</taxon>
        <taxon>Candidatus Palauibacterales</taxon>
        <taxon>Candidatus Palauibacteraceae</taxon>
        <taxon>Candidatus Kutchimonas</taxon>
    </lineage>
</organism>
<evidence type="ECO:0000313" key="2">
    <source>
        <dbReference type="Proteomes" id="UP000702544"/>
    </source>
</evidence>
<dbReference type="AlphaFoldDB" id="A0AAE5CBV3"/>
<name>A0AAE5CBV3_9BACT</name>
<comment type="caution">
    <text evidence="1">The sequence shown here is derived from an EMBL/GenBank/DDBJ whole genome shotgun (WGS) entry which is preliminary data.</text>
</comment>
<protein>
    <submittedName>
        <fullName evidence="1">Uncharacterized protein</fullName>
    </submittedName>
</protein>
<sequence>MRRHDWLRRRLDETPSPLREELEKAVAGLEAESEPAAVLVATACRTLDGVRGRLDERAAAFDLLLADGLLTLACDAAAFGDPDAVVERCRAMGPSGELGRLARKWAGRS</sequence>
<dbReference type="Proteomes" id="UP000702544">
    <property type="component" value="Unassembled WGS sequence"/>
</dbReference>
<evidence type="ECO:0000313" key="1">
    <source>
        <dbReference type="EMBL" id="NIR75018.1"/>
    </source>
</evidence>
<accession>A0AAE5CBV3</accession>
<gene>
    <name evidence="1" type="ORF">GWO12_07875</name>
</gene>